<dbReference type="Proteomes" id="UP000621455">
    <property type="component" value="Unassembled WGS sequence"/>
</dbReference>
<reference evidence="2 3" key="1">
    <citation type="submission" date="2019-10" db="EMBL/GenBank/DDBJ databases">
        <title>Taxonomy of Antarctic Massilia spp.: description of Massilia rubra sp. nov., Massilia aquatica sp. nov., Massilia mucilaginosa sp. nov., Massilia frigida sp. nov. isolated from streams, lakes and regoliths.</title>
        <authorList>
            <person name="Holochova P."/>
            <person name="Sedlacek I."/>
            <person name="Kralova S."/>
            <person name="Maslanova I."/>
            <person name="Busse H.-J."/>
            <person name="Stankova E."/>
            <person name="Vrbovska V."/>
            <person name="Kovarovic V."/>
            <person name="Bartak M."/>
            <person name="Svec P."/>
            <person name="Pantucek R."/>
        </authorList>
    </citation>
    <scope>NUCLEOTIDE SEQUENCE [LARGE SCALE GENOMIC DNA]</scope>
    <source>
        <strain evidence="2 3">CCM 8695</strain>
    </source>
</reference>
<dbReference type="PANTHER" id="PTHR37951:SF1">
    <property type="entry name" value="TYPE VI SECRETION SYSTEM COMPONENT TSSA1"/>
    <property type="match status" value="1"/>
</dbReference>
<gene>
    <name evidence="2" type="primary">tssA</name>
    <name evidence="2" type="ORF">F2P44_28435</name>
</gene>
<proteinExistence type="predicted"/>
<dbReference type="NCBIfam" id="TIGR03363">
    <property type="entry name" value="VI_chp_8"/>
    <property type="match status" value="1"/>
</dbReference>
<dbReference type="Pfam" id="PF06812">
    <property type="entry name" value="ImpA_N"/>
    <property type="match status" value="1"/>
</dbReference>
<dbReference type="EMBL" id="WHJG01000045">
    <property type="protein sequence ID" value="NHZ83172.1"/>
    <property type="molecule type" value="Genomic_DNA"/>
</dbReference>
<name>A0ABX0NDJ7_9BURK</name>
<dbReference type="RefSeq" id="WP_167092466.1">
    <property type="nucleotide sequence ID" value="NZ_WHJG01000045.1"/>
</dbReference>
<evidence type="ECO:0000313" key="2">
    <source>
        <dbReference type="EMBL" id="NHZ83172.1"/>
    </source>
</evidence>
<sequence length="373" mass="41487">MNAIPDFFVNEAERRIVAEILAPLTPDAPCGAQVRFDPVFTEIRLLRDEDDPSLPMRQWERPLKVADWVRIDALCVEMLCTRSKHLQFAVWLIESWMRQRGFAGLCQGLGMLEALLRRYWDAIHPMIDEEGDCDLRLAPLEWLNESLSVDVRIHAVLLPLAQCKPPCLTLADWERMSAQDLTGLDEKQRGEARADADSQLTRAAILSCAAQSQAQLHATRAAVSQSGATLAAIDAFLNERLGDEAPNMSRLLATLEAAGRVLVQLHPEQKVIAMDDQAVLETVLPDTGALPAPAPAHSDADVPLSGWRNRAEAYVTLDALARYLMELEPHSPVPFLIRRALHWGSMPLPELIAEIIREEGDLKRLVGVLGLKM</sequence>
<accession>A0ABX0NDJ7</accession>
<feature type="domain" description="ImpA N-terminal" evidence="1">
    <location>
        <begin position="21"/>
        <end position="144"/>
    </location>
</feature>
<evidence type="ECO:0000313" key="3">
    <source>
        <dbReference type="Proteomes" id="UP000621455"/>
    </source>
</evidence>
<evidence type="ECO:0000259" key="1">
    <source>
        <dbReference type="Pfam" id="PF06812"/>
    </source>
</evidence>
<organism evidence="2 3">
    <name type="scientific">Massilia frigida</name>
    <dbReference type="NCBI Taxonomy" id="2609281"/>
    <lineage>
        <taxon>Bacteria</taxon>
        <taxon>Pseudomonadati</taxon>
        <taxon>Pseudomonadota</taxon>
        <taxon>Betaproteobacteria</taxon>
        <taxon>Burkholderiales</taxon>
        <taxon>Oxalobacteraceae</taxon>
        <taxon>Telluria group</taxon>
        <taxon>Massilia</taxon>
    </lineage>
</organism>
<dbReference type="InterPro" id="IPR010657">
    <property type="entry name" value="ImpA_N"/>
</dbReference>
<comment type="caution">
    <text evidence="2">The sequence shown here is derived from an EMBL/GenBank/DDBJ whole genome shotgun (WGS) entry which is preliminary data.</text>
</comment>
<dbReference type="PANTHER" id="PTHR37951">
    <property type="entry name" value="CYTOPLASMIC PROTEIN-RELATED"/>
    <property type="match status" value="1"/>
</dbReference>
<dbReference type="InterPro" id="IPR017740">
    <property type="entry name" value="TssA-like"/>
</dbReference>
<keyword evidence="3" id="KW-1185">Reference proteome</keyword>
<protein>
    <submittedName>
        <fullName evidence="2">Type VI secretion system protein TssA</fullName>
    </submittedName>
</protein>